<feature type="non-terminal residue" evidence="1">
    <location>
        <position position="65"/>
    </location>
</feature>
<dbReference type="EMBL" id="CAJVQC010016223">
    <property type="protein sequence ID" value="CAG8674483.1"/>
    <property type="molecule type" value="Genomic_DNA"/>
</dbReference>
<comment type="caution">
    <text evidence="1">The sequence shown here is derived from an EMBL/GenBank/DDBJ whole genome shotgun (WGS) entry which is preliminary data.</text>
</comment>
<gene>
    <name evidence="1" type="ORF">RPERSI_LOCUS8830</name>
</gene>
<reference evidence="1" key="1">
    <citation type="submission" date="2021-06" db="EMBL/GenBank/DDBJ databases">
        <authorList>
            <person name="Kallberg Y."/>
            <person name="Tangrot J."/>
            <person name="Rosling A."/>
        </authorList>
    </citation>
    <scope>NUCLEOTIDE SEQUENCE</scope>
    <source>
        <strain evidence="1">MA461A</strain>
    </source>
</reference>
<accession>A0ACA9NTB6</accession>
<organism evidence="1 2">
    <name type="scientific">Racocetra persica</name>
    <dbReference type="NCBI Taxonomy" id="160502"/>
    <lineage>
        <taxon>Eukaryota</taxon>
        <taxon>Fungi</taxon>
        <taxon>Fungi incertae sedis</taxon>
        <taxon>Mucoromycota</taxon>
        <taxon>Glomeromycotina</taxon>
        <taxon>Glomeromycetes</taxon>
        <taxon>Diversisporales</taxon>
        <taxon>Gigasporaceae</taxon>
        <taxon>Racocetra</taxon>
    </lineage>
</organism>
<proteinExistence type="predicted"/>
<evidence type="ECO:0000313" key="2">
    <source>
        <dbReference type="Proteomes" id="UP000789920"/>
    </source>
</evidence>
<keyword evidence="2" id="KW-1185">Reference proteome</keyword>
<dbReference type="Proteomes" id="UP000789920">
    <property type="component" value="Unassembled WGS sequence"/>
</dbReference>
<sequence length="65" mass="7727">MTEQGKQFKKLLNEFADLFVKDINELERTDVVKHRIYTEDVLPIKSRPYSASPDEQAFIEKEIKR</sequence>
<name>A0ACA9NTB6_9GLOM</name>
<protein>
    <submittedName>
        <fullName evidence="1">32252_t:CDS:1</fullName>
    </submittedName>
</protein>
<evidence type="ECO:0000313" key="1">
    <source>
        <dbReference type="EMBL" id="CAG8674483.1"/>
    </source>
</evidence>